<reference evidence="1 2" key="1">
    <citation type="submission" date="2020-08" db="EMBL/GenBank/DDBJ databases">
        <title>Novel species isolated from subtropical streams in China.</title>
        <authorList>
            <person name="Lu H."/>
        </authorList>
    </citation>
    <scope>NUCLEOTIDE SEQUENCE [LARGE SCALE GENOMIC DNA]</scope>
    <source>
        <strain evidence="1 2">KCTC 52442</strain>
    </source>
</reference>
<gene>
    <name evidence="1" type="ORF">H8K33_12335</name>
</gene>
<evidence type="ECO:0000313" key="1">
    <source>
        <dbReference type="EMBL" id="MBC3832304.1"/>
    </source>
</evidence>
<dbReference type="GO" id="GO:0005524">
    <property type="term" value="F:ATP binding"/>
    <property type="evidence" value="ECO:0007669"/>
    <property type="project" value="UniProtKB-KW"/>
</dbReference>
<dbReference type="Gene3D" id="3.40.50.300">
    <property type="entry name" value="P-loop containing nucleotide triphosphate hydrolases"/>
    <property type="match status" value="1"/>
</dbReference>
<keyword evidence="2" id="KW-1185">Reference proteome</keyword>
<protein>
    <submittedName>
        <fullName evidence="1">ATP-binding protein</fullName>
    </submittedName>
</protein>
<dbReference type="EMBL" id="JACOFU010000004">
    <property type="protein sequence ID" value="MBC3832304.1"/>
    <property type="molecule type" value="Genomic_DNA"/>
</dbReference>
<evidence type="ECO:0000313" key="2">
    <source>
        <dbReference type="Proteomes" id="UP000643610"/>
    </source>
</evidence>
<accession>A0ABR6XS43</accession>
<keyword evidence="1" id="KW-0067">ATP-binding</keyword>
<organism evidence="1 2">
    <name type="scientific">Undibacterium amnicola</name>
    <dbReference type="NCBI Taxonomy" id="1834038"/>
    <lineage>
        <taxon>Bacteria</taxon>
        <taxon>Pseudomonadati</taxon>
        <taxon>Pseudomonadota</taxon>
        <taxon>Betaproteobacteria</taxon>
        <taxon>Burkholderiales</taxon>
        <taxon>Oxalobacteraceae</taxon>
        <taxon>Undibacterium</taxon>
    </lineage>
</organism>
<dbReference type="Proteomes" id="UP000643610">
    <property type="component" value="Unassembled WGS sequence"/>
</dbReference>
<dbReference type="RefSeq" id="WP_186891331.1">
    <property type="nucleotide sequence ID" value="NZ_JACOFU010000004.1"/>
</dbReference>
<name>A0ABR6XS43_9BURK</name>
<keyword evidence="1" id="KW-0547">Nucleotide-binding</keyword>
<comment type="caution">
    <text evidence="1">The sequence shown here is derived from an EMBL/GenBank/DDBJ whole genome shotgun (WGS) entry which is preliminary data.</text>
</comment>
<dbReference type="InterPro" id="IPR027417">
    <property type="entry name" value="P-loop_NTPase"/>
</dbReference>
<proteinExistence type="predicted"/>
<sequence length="1460" mass="168109">MRDDKKLLPQIQRNFCDISEEIDSHIEYAQIQKQMGLAGKMNWEKLLESRRILIVSEAGSGKTYECKQTQQRLWDSGQPAFFLELAELAKADVYDQLSSSAIERFETWQSSQSDIATFFLDSIDELQLTQGNFKVALTRLERKLSKNLHRTCIIITTRPIPFDGNEFKRILPVPQSDEEVNLGEISLEESFARIAAGQISTNGQEKTKAPEAPIWRHVYLMPLSAEHIHEIAHAQKVENIAELLNAIHQRDLEDFTHRPLDLIELCIDWREHKRIHTHQEQLENNIRIKLKPRIDRDELIPLSPEKALDGASKLALACLLSKKLTIRHSAESEQVANTEGTLDPSTILIDWNEKERKTLLERPLFGFANYGRIRFHHRSVIEFLAAKQLNNLLQVGMTVKALKRLLFAETPQGIKVIKPSLRPIVAWLAANDGSIFKEVLEREPEVLLNFGDPESLSFTQRCQALETYVNRYKDGKWRGLHVPRLQVHRIASQELAPLILEIWSLNIENPEVRELIIEIIEIGKIKECADLALTVALNHKAEWQERHSSIAALIQFNDSHIIDVLNNMLGHPEQWIAQLIKSAIVDCFPLQLSIEQVGFLLQHVSELSNEIGELKWRWPKVIAESNFTQHALEQLRQKLNDLVLENAIPTRTELIDKTPRADLLNALAAVCLRLLTKNCFDEAVFKSSIVVQHFSEDHYASQKEPISELRKALSSIPEQCRETFYFVHLAFIQSFYSTENSNYQFYHLSHQSPIQYNIQQDDIWIRKNLALRSLAIDTRAHLLKLMINIHNDTQHDSAQYFDNFISLVTDSENLTKQLEEYSKPPKVYAEQIRCENQAKKYEEKSRRQDAKKRASWTALRREICNAPHNVFSNERMWNTSWNLWHAALNDNNQKSAAWNRLFFEKYFGEEITNQFKHVLTNVWRNEKPILRVERRDEDKNTWYESWNLGLWAISAESEGPDWATNLCHEEALLAARFVAIALNEFPAWLPNLTSAHSLAVETILGLELAGELNEVTKSICYFKILQRLQRESPSFVKLFIPVLLQHFNSVSQLKETDDEKSANERLHLVVNLLLKYGDETVVDFILSNAKEKLNKGLNTPFSFVWISALLAISPTDATTILENELILVESNEISSGVKWIAKLFGKELNKRLFTLTNTNFTPQVLLKLLRLAYKHANPKDDPVHKGSYAPNMRDNAKRGRDALLTAVLNLTGSEGWNAKQELADDPLLTDFKDRALSLATESAAREMDDQIYSPTEISDFYKSYEVAPKTRDELFKMMLDHLDDLEDSLLRDDSLKELWRSIPEEKMMRQAISHELIRISKNNYHVSQEGVTAEEKETDIRIQLCNCDLQGVIELKLGDGRSGRDLRDTLKNQIVTKYMAPEYRRAGCLLVTVNSDKHWDHPDTDASLDISGLRDMLNEEAQKIVTERGWTLKLAARVLDLRPRLMTEKLSKAKINESQN</sequence>
<dbReference type="SUPFAM" id="SSF52540">
    <property type="entry name" value="P-loop containing nucleoside triphosphate hydrolases"/>
    <property type="match status" value="1"/>
</dbReference>